<reference evidence="1" key="1">
    <citation type="journal article" date="2013" name="Genetics">
        <title>The draft genome and transcriptome of Panagrellus redivivus are shaped by the harsh demands of a free-living lifestyle.</title>
        <authorList>
            <person name="Srinivasan J."/>
            <person name="Dillman A.R."/>
            <person name="Macchietto M.G."/>
            <person name="Heikkinen L."/>
            <person name="Lakso M."/>
            <person name="Fracchia K.M."/>
            <person name="Antoshechkin I."/>
            <person name="Mortazavi A."/>
            <person name="Wong G."/>
            <person name="Sternberg P.W."/>
        </authorList>
    </citation>
    <scope>NUCLEOTIDE SEQUENCE [LARGE SCALE GENOMIC DNA]</scope>
    <source>
        <strain evidence="1">MT8872</strain>
    </source>
</reference>
<evidence type="ECO:0000313" key="1">
    <source>
        <dbReference type="Proteomes" id="UP000492821"/>
    </source>
</evidence>
<accession>A0A7E4VB19</accession>
<proteinExistence type="predicted"/>
<organism evidence="1 2">
    <name type="scientific">Panagrellus redivivus</name>
    <name type="common">Microworm</name>
    <dbReference type="NCBI Taxonomy" id="6233"/>
    <lineage>
        <taxon>Eukaryota</taxon>
        <taxon>Metazoa</taxon>
        <taxon>Ecdysozoa</taxon>
        <taxon>Nematoda</taxon>
        <taxon>Chromadorea</taxon>
        <taxon>Rhabditida</taxon>
        <taxon>Tylenchina</taxon>
        <taxon>Panagrolaimomorpha</taxon>
        <taxon>Panagrolaimoidea</taxon>
        <taxon>Panagrolaimidae</taxon>
        <taxon>Panagrellus</taxon>
    </lineage>
</organism>
<reference evidence="2" key="2">
    <citation type="submission" date="2020-10" db="UniProtKB">
        <authorList>
            <consortium name="WormBaseParasite"/>
        </authorList>
    </citation>
    <scope>IDENTIFICATION</scope>
</reference>
<dbReference type="WBParaSite" id="Pan_g18767.t1">
    <property type="protein sequence ID" value="Pan_g18767.t1"/>
    <property type="gene ID" value="Pan_g18767"/>
</dbReference>
<name>A0A7E4VB19_PANRE</name>
<protein>
    <submittedName>
        <fullName evidence="2">Lipoprotein</fullName>
    </submittedName>
</protein>
<dbReference type="AlphaFoldDB" id="A0A7E4VB19"/>
<sequence length="84" mass="9035">MPSRLRSAPNNRLAKIAEVTPTGLPDIPSNLSPEAQQVANEIKAVVLNLDNTVSQDRDAIKAIVEKASPAVQAELKALKREYGC</sequence>
<evidence type="ECO:0000313" key="2">
    <source>
        <dbReference type="WBParaSite" id="Pan_g18767.t1"/>
    </source>
</evidence>
<dbReference type="Proteomes" id="UP000492821">
    <property type="component" value="Unassembled WGS sequence"/>
</dbReference>
<keyword evidence="1" id="KW-1185">Reference proteome</keyword>